<dbReference type="InterPro" id="IPR038070">
    <property type="entry name" value="Rv2632c-like_sf"/>
</dbReference>
<sequence>MARTGEWGVRLYLFEEDGTTKARMVLDTGTTSLTGHGTAQCSPEDPDVPEIGDELAASRAMSDLAAQLKRIAYGDLEGVRAPAAPARTRRTEPAG</sequence>
<organism evidence="1 2">
    <name type="scientific">Streptomyces nigrescens</name>
    <dbReference type="NCBI Taxonomy" id="1920"/>
    <lineage>
        <taxon>Bacteria</taxon>
        <taxon>Bacillati</taxon>
        <taxon>Actinomycetota</taxon>
        <taxon>Actinomycetes</taxon>
        <taxon>Kitasatosporales</taxon>
        <taxon>Streptomycetaceae</taxon>
        <taxon>Streptomyces</taxon>
    </lineage>
</organism>
<dbReference type="InterPro" id="IPR015057">
    <property type="entry name" value="Rv2632c-like"/>
</dbReference>
<keyword evidence="2" id="KW-1185">Reference proteome</keyword>
<dbReference type="RefSeq" id="WP_261953281.1">
    <property type="nucleotide sequence ID" value="NZ_AP026073.1"/>
</dbReference>
<dbReference type="Proteomes" id="UP001059597">
    <property type="component" value="Chromosome"/>
</dbReference>
<proteinExistence type="predicted"/>
<evidence type="ECO:0008006" key="3">
    <source>
        <dbReference type="Google" id="ProtNLM"/>
    </source>
</evidence>
<reference evidence="1" key="1">
    <citation type="submission" date="2022-06" db="EMBL/GenBank/DDBJ databases">
        <title>Complete genome sequence of Streptomyces nigrescens HEK616.</title>
        <authorList>
            <person name="Asamizu S."/>
            <person name="Onaka H."/>
        </authorList>
    </citation>
    <scope>NUCLEOTIDE SEQUENCE</scope>
    <source>
        <strain evidence="1">HEK616</strain>
    </source>
</reference>
<evidence type="ECO:0000313" key="1">
    <source>
        <dbReference type="EMBL" id="BDM69369.1"/>
    </source>
</evidence>
<gene>
    <name evidence="1" type="ORF">HEK616_28560</name>
</gene>
<dbReference type="Pfam" id="PF08962">
    <property type="entry name" value="Rv2632c-like"/>
    <property type="match status" value="1"/>
</dbReference>
<name>A0ABN6QT61_STRNI</name>
<dbReference type="SUPFAM" id="SSF143212">
    <property type="entry name" value="Rv2632c-like"/>
    <property type="match status" value="1"/>
</dbReference>
<evidence type="ECO:0000313" key="2">
    <source>
        <dbReference type="Proteomes" id="UP001059597"/>
    </source>
</evidence>
<dbReference type="Gene3D" id="3.30.160.240">
    <property type="entry name" value="Rv1738"/>
    <property type="match status" value="1"/>
</dbReference>
<protein>
    <recommendedName>
        <fullName evidence="3">DUF1876 domain-containing protein</fullName>
    </recommendedName>
</protein>
<dbReference type="EMBL" id="AP026073">
    <property type="protein sequence ID" value="BDM69369.1"/>
    <property type="molecule type" value="Genomic_DNA"/>
</dbReference>
<accession>A0ABN6QT61</accession>